<name>A0A7U2ICW9_PHANO</name>
<dbReference type="PANTHER" id="PTHR43037">
    <property type="entry name" value="UNNAMED PRODUCT-RELATED"/>
    <property type="match status" value="1"/>
</dbReference>
<dbReference type="Gene3D" id="3.40.50.1820">
    <property type="entry name" value="alpha/beta hydrolase"/>
    <property type="match status" value="1"/>
</dbReference>
<keyword evidence="4 9" id="KW-0732">Signal</keyword>
<organism evidence="10 11">
    <name type="scientific">Phaeosphaeria nodorum (strain SN15 / ATCC MYA-4574 / FGSC 10173)</name>
    <name type="common">Glume blotch fungus</name>
    <name type="synonym">Parastagonospora nodorum</name>
    <dbReference type="NCBI Taxonomy" id="321614"/>
    <lineage>
        <taxon>Eukaryota</taxon>
        <taxon>Fungi</taxon>
        <taxon>Dikarya</taxon>
        <taxon>Ascomycota</taxon>
        <taxon>Pezizomycotina</taxon>
        <taxon>Dothideomycetes</taxon>
        <taxon>Pleosporomycetidae</taxon>
        <taxon>Pleosporales</taxon>
        <taxon>Pleosporineae</taxon>
        <taxon>Phaeosphaeriaceae</taxon>
        <taxon>Parastagonospora</taxon>
    </lineage>
</organism>
<evidence type="ECO:0000256" key="3">
    <source>
        <dbReference type="ARBA" id="ARBA00022525"/>
    </source>
</evidence>
<dbReference type="GO" id="GO:0005576">
    <property type="term" value="C:extracellular region"/>
    <property type="evidence" value="ECO:0007669"/>
    <property type="project" value="UniProtKB-SubCell"/>
</dbReference>
<dbReference type="GO" id="GO:0052689">
    <property type="term" value="F:carboxylic ester hydrolase activity"/>
    <property type="evidence" value="ECO:0007669"/>
    <property type="project" value="UniProtKB-KW"/>
</dbReference>
<reference evidence="11" key="1">
    <citation type="journal article" date="2021" name="BMC Genomics">
        <title>Chromosome-level genome assembly and manually-curated proteome of model necrotroph Parastagonospora nodorum Sn15 reveals a genome-wide trove of candidate effector homologs, and redundancy of virulence-related functions within an accessory chromosome.</title>
        <authorList>
            <person name="Bertazzoni S."/>
            <person name="Jones D.A.B."/>
            <person name="Phan H.T."/>
            <person name="Tan K.-C."/>
            <person name="Hane J.K."/>
        </authorList>
    </citation>
    <scope>NUCLEOTIDE SEQUENCE [LARGE SCALE GENOMIC DNA]</scope>
    <source>
        <strain evidence="11">SN15 / ATCC MYA-4574 / FGSC 10173)</strain>
    </source>
</reference>
<evidence type="ECO:0000256" key="4">
    <source>
        <dbReference type="ARBA" id="ARBA00022729"/>
    </source>
</evidence>
<accession>A0A7U2ICW9</accession>
<evidence type="ECO:0000256" key="8">
    <source>
        <dbReference type="ARBA" id="ARBA00023326"/>
    </source>
</evidence>
<evidence type="ECO:0000256" key="7">
    <source>
        <dbReference type="ARBA" id="ARBA00023277"/>
    </source>
</evidence>
<evidence type="ECO:0000256" key="5">
    <source>
        <dbReference type="ARBA" id="ARBA00022801"/>
    </source>
</evidence>
<evidence type="ECO:0000256" key="9">
    <source>
        <dbReference type="SAM" id="SignalP"/>
    </source>
</evidence>
<dbReference type="InterPro" id="IPR050955">
    <property type="entry name" value="Plant_Biomass_Hydrol_Est"/>
</dbReference>
<feature type="signal peptide" evidence="9">
    <location>
        <begin position="1"/>
        <end position="20"/>
    </location>
</feature>
<keyword evidence="5" id="KW-0378">Hydrolase</keyword>
<dbReference type="InterPro" id="IPR010126">
    <property type="entry name" value="Esterase_phb"/>
</dbReference>
<protein>
    <recommendedName>
        <fullName evidence="12">Carboxylic ester hydrolase</fullName>
    </recommendedName>
</protein>
<keyword evidence="2" id="KW-0719">Serine esterase</keyword>
<dbReference type="GO" id="GO:0000272">
    <property type="term" value="P:polysaccharide catabolic process"/>
    <property type="evidence" value="ECO:0007669"/>
    <property type="project" value="UniProtKB-KW"/>
</dbReference>
<dbReference type="AlphaFoldDB" id="A0A7U2ICW9"/>
<keyword evidence="3" id="KW-0964">Secreted</keyword>
<keyword evidence="7" id="KW-0119">Carbohydrate metabolism</keyword>
<evidence type="ECO:0000256" key="2">
    <source>
        <dbReference type="ARBA" id="ARBA00022487"/>
    </source>
</evidence>
<dbReference type="RefSeq" id="XP_001803304.1">
    <property type="nucleotide sequence ID" value="XM_001803252.1"/>
</dbReference>
<sequence length="306" mass="32512">MKTSITALVTLLALAGLSFGRLEEVTDFGSNPTGLRMFVELPLSIINAQKDDNVSGKPIVVHLHSCYSDAFQASTEINLPELGESLDFILIYPESTRNSNCWDVGSAASLTHNGGGDAGGIISMINHTVTKYAADKTRIFILGNSEGGSMTNVLAGSYPDVFAAAASYRGAGFACYAGSAGTDPKPMNTNQTCAEGIKHTPAQWGAFVRNAYPGYAGARPRMMIVNDVEDTLVRAQAGYETLTQWAEVLGVTNTANETGKAVEQGPEFTKMIYGTENKLVGYFGTLEAGKQVKVAVPAVLKFFGLQ</sequence>
<dbReference type="KEGG" id="pno:SNOG_13089"/>
<keyword evidence="11" id="KW-1185">Reference proteome</keyword>
<proteinExistence type="predicted"/>
<evidence type="ECO:0000313" key="11">
    <source>
        <dbReference type="Proteomes" id="UP000663193"/>
    </source>
</evidence>
<dbReference type="OMA" id="CWDNHSP"/>
<dbReference type="EMBL" id="CP069044">
    <property type="protein sequence ID" value="QRD07524.1"/>
    <property type="molecule type" value="Genomic_DNA"/>
</dbReference>
<dbReference type="InterPro" id="IPR029058">
    <property type="entry name" value="AB_hydrolase_fold"/>
</dbReference>
<feature type="chain" id="PRO_5039290977" description="Carboxylic ester hydrolase" evidence="9">
    <location>
        <begin position="21"/>
        <end position="306"/>
    </location>
</feature>
<comment type="subcellular location">
    <subcellularLocation>
        <location evidence="1">Secreted</location>
    </subcellularLocation>
</comment>
<evidence type="ECO:0008006" key="12">
    <source>
        <dbReference type="Google" id="ProtNLM"/>
    </source>
</evidence>
<dbReference type="SUPFAM" id="SSF53474">
    <property type="entry name" value="alpha/beta-Hydrolases"/>
    <property type="match status" value="2"/>
</dbReference>
<keyword evidence="6" id="KW-0325">Glycoprotein</keyword>
<keyword evidence="8" id="KW-0624">Polysaccharide degradation</keyword>
<evidence type="ECO:0000256" key="1">
    <source>
        <dbReference type="ARBA" id="ARBA00004613"/>
    </source>
</evidence>
<gene>
    <name evidence="10" type="ORF">JI435_130890</name>
</gene>
<dbReference type="OrthoDB" id="2425929at2759"/>
<dbReference type="Proteomes" id="UP000663193">
    <property type="component" value="Chromosome 22"/>
</dbReference>
<dbReference type="Pfam" id="PF10503">
    <property type="entry name" value="Esterase_PHB"/>
    <property type="match status" value="1"/>
</dbReference>
<evidence type="ECO:0000256" key="6">
    <source>
        <dbReference type="ARBA" id="ARBA00023180"/>
    </source>
</evidence>
<dbReference type="VEuPathDB" id="FungiDB:JI435_130890"/>
<dbReference type="PANTHER" id="PTHR43037:SF3">
    <property type="entry name" value="FERULOYL ESTERASE B"/>
    <property type="match status" value="1"/>
</dbReference>
<evidence type="ECO:0000313" key="10">
    <source>
        <dbReference type="EMBL" id="QRD07524.1"/>
    </source>
</evidence>